<dbReference type="EMBL" id="HBFB01027355">
    <property type="protein sequence ID" value="CAD8690889.1"/>
    <property type="molecule type" value="Transcribed_RNA"/>
</dbReference>
<dbReference type="Pfam" id="PF04142">
    <property type="entry name" value="Nuc_sug_transp"/>
    <property type="match status" value="1"/>
</dbReference>
<feature type="transmembrane region" description="Helical" evidence="6">
    <location>
        <begin position="272"/>
        <end position="292"/>
    </location>
</feature>
<reference evidence="7" key="1">
    <citation type="submission" date="2021-01" db="EMBL/GenBank/DDBJ databases">
        <authorList>
            <person name="Corre E."/>
            <person name="Pelletier E."/>
            <person name="Niang G."/>
            <person name="Scheremetjew M."/>
            <person name="Finn R."/>
            <person name="Kale V."/>
            <person name="Holt S."/>
            <person name="Cochrane G."/>
            <person name="Meng A."/>
            <person name="Brown T."/>
            <person name="Cohen L."/>
        </authorList>
    </citation>
    <scope>NUCLEOTIDE SEQUENCE</scope>
    <source>
        <strain evidence="7">SAG 11-49</strain>
    </source>
</reference>
<proteinExistence type="predicted"/>
<evidence type="ECO:0000256" key="5">
    <source>
        <dbReference type="SAM" id="MobiDB-lite"/>
    </source>
</evidence>
<evidence type="ECO:0000256" key="6">
    <source>
        <dbReference type="SAM" id="Phobius"/>
    </source>
</evidence>
<gene>
    <name evidence="7" type="ORF">CLEI1391_LOCUS15285</name>
</gene>
<feature type="transmembrane region" description="Helical" evidence="6">
    <location>
        <begin position="201"/>
        <end position="219"/>
    </location>
</feature>
<dbReference type="GO" id="GO:0000139">
    <property type="term" value="C:Golgi membrane"/>
    <property type="evidence" value="ECO:0007669"/>
    <property type="project" value="InterPro"/>
</dbReference>
<feature type="transmembrane region" description="Helical" evidence="6">
    <location>
        <begin position="240"/>
        <end position="260"/>
    </location>
</feature>
<name>A0A7S0RYF6_9CHLO</name>
<dbReference type="PANTHER" id="PTHR10231">
    <property type="entry name" value="NUCLEOTIDE-SUGAR TRANSMEMBRANE TRANSPORTER"/>
    <property type="match status" value="1"/>
</dbReference>
<feature type="transmembrane region" description="Helical" evidence="6">
    <location>
        <begin position="75"/>
        <end position="95"/>
    </location>
</feature>
<dbReference type="InterPro" id="IPR007271">
    <property type="entry name" value="Nuc_sug_transpt"/>
</dbReference>
<dbReference type="GO" id="GO:0015165">
    <property type="term" value="F:pyrimidine nucleotide-sugar transmembrane transporter activity"/>
    <property type="evidence" value="ECO:0007669"/>
    <property type="project" value="InterPro"/>
</dbReference>
<feature type="region of interest" description="Disordered" evidence="5">
    <location>
        <begin position="402"/>
        <end position="433"/>
    </location>
</feature>
<evidence type="ECO:0000256" key="1">
    <source>
        <dbReference type="ARBA" id="ARBA00004141"/>
    </source>
</evidence>
<feature type="compositionally biased region" description="Gly residues" evidence="5">
    <location>
        <begin position="404"/>
        <end position="413"/>
    </location>
</feature>
<evidence type="ECO:0000313" key="7">
    <source>
        <dbReference type="EMBL" id="CAD8690889.1"/>
    </source>
</evidence>
<accession>A0A7S0RYF6</accession>
<evidence type="ECO:0000256" key="2">
    <source>
        <dbReference type="ARBA" id="ARBA00022692"/>
    </source>
</evidence>
<sequence length="433" mass="46172">MGAESINPLPGVQGGTSVAMAYANPLEKKAAKASSSLKVTLVALDCLFLGLQPVLVHLSKNAEGKYSFNPVSVNFLTELAKTIFALITLLVLGTGRPGTPMYLSLRSFVVDAHHNRLLVVPALLYAINNYLKFAMQLFFRPTTTKMLGNLKIFTIALLMRLVMKRSFNVIQWEALFLLVAGITVNQLARSCSGALEEALPPLLPAALCTLGTVTVPSAASVYNEFALKKHMDTSVHLQNFFLYFYGMLFNLVAVLVVMAWKGQGVAELFAGQSAVTLLLIVNNAAQGILSSFFYKFADTILKKYSSTIATIFTALMSWALFAHELTVNFIIGVSIVFISMHQFFSFGDKSGKGAPGGPGAPGVGGERPPQRLVYSPSLDHVALAASNGVYARDGKAVFIPSTGAGEGGAGSGPGPSNLGMSPGDSLMRPLLPR</sequence>
<comment type="subcellular location">
    <subcellularLocation>
        <location evidence="1">Membrane</location>
        <topology evidence="1">Multi-pass membrane protein</topology>
    </subcellularLocation>
</comment>
<organism evidence="7">
    <name type="scientific">Chlamydomonas leiostraca</name>
    <dbReference type="NCBI Taxonomy" id="1034604"/>
    <lineage>
        <taxon>Eukaryota</taxon>
        <taxon>Viridiplantae</taxon>
        <taxon>Chlorophyta</taxon>
        <taxon>core chlorophytes</taxon>
        <taxon>Chlorophyceae</taxon>
        <taxon>CS clade</taxon>
        <taxon>Chlamydomonadales</taxon>
        <taxon>Chlamydomonadaceae</taxon>
        <taxon>Chlamydomonas</taxon>
    </lineage>
</organism>
<dbReference type="AlphaFoldDB" id="A0A7S0RYF6"/>
<protein>
    <recommendedName>
        <fullName evidence="8">CMP-sialic acid transporter</fullName>
    </recommendedName>
</protein>
<evidence type="ECO:0000256" key="4">
    <source>
        <dbReference type="ARBA" id="ARBA00023136"/>
    </source>
</evidence>
<feature type="transmembrane region" description="Helical" evidence="6">
    <location>
        <begin position="175"/>
        <end position="195"/>
    </location>
</feature>
<evidence type="ECO:0008006" key="8">
    <source>
        <dbReference type="Google" id="ProtNLM"/>
    </source>
</evidence>
<keyword evidence="4 6" id="KW-0472">Membrane</keyword>
<evidence type="ECO:0000256" key="3">
    <source>
        <dbReference type="ARBA" id="ARBA00022989"/>
    </source>
</evidence>
<keyword evidence="2 6" id="KW-0812">Transmembrane</keyword>
<keyword evidence="3 6" id="KW-1133">Transmembrane helix</keyword>
<feature type="transmembrane region" description="Helical" evidence="6">
    <location>
        <begin position="116"/>
        <end position="134"/>
    </location>
</feature>
<feature type="transmembrane region" description="Helical" evidence="6">
    <location>
        <begin position="327"/>
        <end position="344"/>
    </location>
</feature>
<feature type="transmembrane region" description="Helical" evidence="6">
    <location>
        <begin position="37"/>
        <end position="55"/>
    </location>
</feature>